<protein>
    <submittedName>
        <fullName evidence="3">Putative unhealthy ribosome bioproteinsis protein 2</fullName>
    </submittedName>
</protein>
<proteinExistence type="predicted"/>
<dbReference type="PANTHER" id="PTHR15682">
    <property type="entry name" value="UNHEALTHY RIBOSOME BIOGENESIS PROTEIN 2 HOMOLOG"/>
    <property type="match status" value="1"/>
</dbReference>
<evidence type="ECO:0000259" key="2">
    <source>
        <dbReference type="Pfam" id="PF10441"/>
    </source>
</evidence>
<dbReference type="SUPFAM" id="SSF48371">
    <property type="entry name" value="ARM repeat"/>
    <property type="match status" value="1"/>
</dbReference>
<feature type="transmembrane region" description="Helical" evidence="1">
    <location>
        <begin position="1402"/>
        <end position="1423"/>
    </location>
</feature>
<reference evidence="3" key="1">
    <citation type="submission" date="2018-03" db="EMBL/GenBank/DDBJ databases">
        <title>The relapsing fever spirochete Borrelia turicatae persists in the highly oxidative environment of its soft-bodied tick vector.</title>
        <authorList>
            <person name="Bourret T.J."/>
            <person name="Boyle W.K."/>
            <person name="Valenzuela J.G."/>
            <person name="Oliveira F."/>
            <person name="Lopez J.E."/>
        </authorList>
    </citation>
    <scope>NUCLEOTIDE SEQUENCE</scope>
    <source>
        <strain evidence="3">Kansas strain/isolate</strain>
        <tissue evidence="3">Salivary glands</tissue>
    </source>
</reference>
<dbReference type="InterPro" id="IPR052609">
    <property type="entry name" value="Ribosome_Biogenesis_Reg"/>
</dbReference>
<organism evidence="3">
    <name type="scientific">Ornithodoros turicata</name>
    <dbReference type="NCBI Taxonomy" id="34597"/>
    <lineage>
        <taxon>Eukaryota</taxon>
        <taxon>Metazoa</taxon>
        <taxon>Ecdysozoa</taxon>
        <taxon>Arthropoda</taxon>
        <taxon>Chelicerata</taxon>
        <taxon>Arachnida</taxon>
        <taxon>Acari</taxon>
        <taxon>Parasitiformes</taxon>
        <taxon>Ixodida</taxon>
        <taxon>Ixodoidea</taxon>
        <taxon>Argasidae</taxon>
        <taxon>Ornithodorinae</taxon>
        <taxon>Ornithodoros</taxon>
    </lineage>
</organism>
<name>A0A2R5L895_9ACAR</name>
<dbReference type="GO" id="GO:0042254">
    <property type="term" value="P:ribosome biogenesis"/>
    <property type="evidence" value="ECO:0007669"/>
    <property type="project" value="TreeGrafter"/>
</dbReference>
<accession>A0A2R5L895</accession>
<evidence type="ECO:0000256" key="1">
    <source>
        <dbReference type="SAM" id="Phobius"/>
    </source>
</evidence>
<dbReference type="GeneID" id="135385705"/>
<evidence type="ECO:0000313" key="3">
    <source>
        <dbReference type="EMBL" id="MBY05708.1"/>
    </source>
</evidence>
<dbReference type="InterPro" id="IPR018849">
    <property type="entry name" value="Urb2/Npa2_C"/>
</dbReference>
<keyword evidence="1" id="KW-1133">Transmembrane helix</keyword>
<dbReference type="EMBL" id="GGLE01001582">
    <property type="protein sequence ID" value="MBY05708.1"/>
    <property type="molecule type" value="Transcribed_RNA"/>
</dbReference>
<dbReference type="RefSeq" id="XP_064471240.1">
    <property type="nucleotide sequence ID" value="XM_064615170.1"/>
</dbReference>
<dbReference type="GO" id="GO:0005730">
    <property type="term" value="C:nucleolus"/>
    <property type="evidence" value="ECO:0007669"/>
    <property type="project" value="TreeGrafter"/>
</dbReference>
<dbReference type="Pfam" id="PF10441">
    <property type="entry name" value="Urb2"/>
    <property type="match status" value="1"/>
</dbReference>
<feature type="domain" description="Nucleolar 27S pre-rRNA processing Urb2/Npa2 C-terminal" evidence="2">
    <location>
        <begin position="1341"/>
        <end position="1537"/>
    </location>
</feature>
<keyword evidence="1" id="KW-0472">Membrane</keyword>
<keyword evidence="1" id="KW-0812">Transmembrane</keyword>
<dbReference type="RefSeq" id="XP_064471241.1">
    <property type="nucleotide sequence ID" value="XM_064615171.1"/>
</dbReference>
<dbReference type="KEGG" id="oti:135385705"/>
<dbReference type="PANTHER" id="PTHR15682:SF2">
    <property type="entry name" value="UNHEALTHY RIBOSOME BIOGENESIS PROTEIN 2 HOMOLOG"/>
    <property type="match status" value="1"/>
</dbReference>
<dbReference type="InterPro" id="IPR016024">
    <property type="entry name" value="ARM-type_fold"/>
</dbReference>
<sequence length="1539" mass="173367">MALTNALLHELSTNTLEKNIELVRLTLRSCAYIPRKREIILLWLSKSIPQQTQARAEDVLTLWKLLHEVLQDVVPEQLAILMQKGFLEHVTQGIRMQLHPDTSQECYVLKVAIYLLEKTPSGILFLKQNDLESMLLTVLKCCCDTMSEGKNNVELISVLSLLLHSITSSLQKRPYSVQSTILHLKPLLGFMMMMLKLTENSSLPELVHIPGQIKKAISAALFNKNNLNDWIQCLKAILESEETVDGHTPAVSESAKKGSVVTSTEGTIPKQAAVTPQVPSNIVTPAPPCSTTTPLKKTTCQELPPKESLRQIQRLVDEAFESMASRGYSAADYIPLCLPVILEGFMSCNRSGNIHCNVALLAYLVTLLGIRSDVPFKKLEFQVLQLTEEQKLSCFNNLLEVYRISEEYHAIMVLPQKKKGSFRPKKWFREVGTCLEKTNYKTAAWFACVNTTMHISPNLVEGIMVKALQKCWVTNSLENSDIKNAQDMLLENIVLTFEKLFRIPKLLRNIFSSLSSLKGEDIGPVHVTSSFLKKFAKCCTGMSSGQLTECWSLFLNQLRYWIGISKANENNVTREITTTVEIFCTFLHHIQVAAPTMPTVDVTKISDLMGETPKLASQMLDCSTDGYLDKCAYCALQIFHAWGEVHIVLLSYRRSYSQANNKPSLEAPLEDIDLSYLQPVLTTERVSSLLAPLPTSKEVLYALLLLEIQKIRALLLCSEATGDAATESIAAAATFIFSHANMMAPCQVWDQRVCGITEEQFATAALQLLLTYSPIIASWLTAKNLVRLCEWLLHVLEDTMDVTLSEYNIIPKGIVMEYLNSSSFRESRPMQTAYVTALFHNLSERIRAKKRSHDMEGTTATYKSLFETLSFSPSTWKKYAESIPQMDNTSKKLVEPDDLNKMWNNIHNASQLTSSIMSSCESSECVTMESITFILQAMEYLPLEDLFPGNQTRCLLGLLGVLFLLRSDVKNKTCASEKTMLIKTTCNLLMTLLDGTRRPWLLDFLDGGFLFDKIVTLFSENFSQDLDDIALYRVYEELLNIIVRDAFRKRNTLRTFTPLVKQLKDLIPKTDIFKSAPFSAAAMVLFMQFVMEVSKKFLRKDTKRHIQKSASTLSKAFSLWLTHFLKDRTLHIEGRKQAFQISALQIKYAVAASRRHTEEECEEPCNEAVSAVLSMACTDIMESKDCSRMPEEALAFVSVAIKHRHSLPALPDLSVPEIWMSASFVFTMAARHSSECMPLTLENSLSEDQVMFLQGIFKCCTLKEVTDILGKLFTLMLNDEAHSSTVKVYLKTFQVLCSSLPDDVEDSSREIANLLQKFIEHFAATFTFLDMAKDTELVTGILQILETLLRLKKPSITHQSSSVILQVLCALDLGAAFNDMKLFCECYRIVCGMLSVFLQHRVYLISGCASIIHTCIAMLIRSLVRASGVEEVRRYPSVVVHGLLLCASSLERLATLMSAHAREFGKITPFLIAEYVTCSVDLTLYTPIKQTLMFVIYKLFDISSIHSCEMVLVTIPKEGREVYKSLYSNSKKLRFKGKV</sequence>